<feature type="domain" description="C2H2-type" evidence="14">
    <location>
        <begin position="621"/>
        <end position="648"/>
    </location>
</feature>
<evidence type="ECO:0000256" key="12">
    <source>
        <dbReference type="PROSITE-ProRule" id="PRU00042"/>
    </source>
</evidence>
<keyword evidence="5" id="KW-0677">Repeat</keyword>
<dbReference type="Gene3D" id="3.30.160.60">
    <property type="entry name" value="Classic Zinc Finger"/>
    <property type="match status" value="8"/>
</dbReference>
<evidence type="ECO:0000256" key="11">
    <source>
        <dbReference type="ARBA" id="ARBA00023242"/>
    </source>
</evidence>
<dbReference type="GO" id="GO:0008270">
    <property type="term" value="F:zinc ion binding"/>
    <property type="evidence" value="ECO:0007669"/>
    <property type="project" value="UniProtKB-KW"/>
</dbReference>
<dbReference type="FunFam" id="3.30.160.60:FF:002343">
    <property type="entry name" value="Zinc finger protein 33A"/>
    <property type="match status" value="1"/>
</dbReference>
<feature type="compositionally biased region" description="Low complexity" evidence="13">
    <location>
        <begin position="243"/>
        <end position="253"/>
    </location>
</feature>
<keyword evidence="4" id="KW-0479">Metal-binding</keyword>
<comment type="similarity">
    <text evidence="3">Belongs to the krueppel C2H2-type zinc-finger protein family.</text>
</comment>
<reference evidence="15 16" key="1">
    <citation type="submission" date="2020-06" db="EMBL/GenBank/DDBJ databases">
        <authorList>
            <person name="Li R."/>
            <person name="Bekaert M."/>
        </authorList>
    </citation>
    <scope>NUCLEOTIDE SEQUENCE [LARGE SCALE GENOMIC DNA]</scope>
    <source>
        <strain evidence="16">wild</strain>
    </source>
</reference>
<dbReference type="FunFam" id="3.30.160.60:FF:000340">
    <property type="entry name" value="zinc finger protein 473 isoform X1"/>
    <property type="match status" value="1"/>
</dbReference>
<dbReference type="FunFam" id="3.30.160.60:FF:000771">
    <property type="entry name" value="zinc finger protein 648"/>
    <property type="match status" value="1"/>
</dbReference>
<dbReference type="PROSITE" id="PS50157">
    <property type="entry name" value="ZINC_FINGER_C2H2_2"/>
    <property type="match status" value="10"/>
</dbReference>
<dbReference type="PANTHER" id="PTHR24393:SF15">
    <property type="entry name" value="IP01243P-RELATED"/>
    <property type="match status" value="1"/>
</dbReference>
<dbReference type="InterPro" id="IPR013087">
    <property type="entry name" value="Znf_C2H2_type"/>
</dbReference>
<evidence type="ECO:0000256" key="7">
    <source>
        <dbReference type="ARBA" id="ARBA00022833"/>
    </source>
</evidence>
<keyword evidence="11" id="KW-0539">Nucleus</keyword>
<keyword evidence="7" id="KW-0862">Zinc</keyword>
<feature type="region of interest" description="Disordered" evidence="13">
    <location>
        <begin position="469"/>
        <end position="488"/>
    </location>
</feature>
<dbReference type="FunFam" id="3.30.160.60:FF:001289">
    <property type="entry name" value="Zinc finger protein 574"/>
    <property type="match status" value="1"/>
</dbReference>
<dbReference type="FunFam" id="3.30.160.60:FF:000502">
    <property type="entry name" value="Zinc finger protein 710"/>
    <property type="match status" value="1"/>
</dbReference>
<proteinExistence type="inferred from homology"/>
<comment type="function">
    <text evidence="1">May be involved in transcriptional regulation.</text>
</comment>
<dbReference type="OrthoDB" id="7295497at2759"/>
<evidence type="ECO:0000313" key="16">
    <source>
        <dbReference type="Proteomes" id="UP000507470"/>
    </source>
</evidence>
<dbReference type="Proteomes" id="UP000507470">
    <property type="component" value="Unassembled WGS sequence"/>
</dbReference>
<evidence type="ECO:0000256" key="8">
    <source>
        <dbReference type="ARBA" id="ARBA00023015"/>
    </source>
</evidence>
<organism evidence="15 16">
    <name type="scientific">Mytilus coruscus</name>
    <name type="common">Sea mussel</name>
    <dbReference type="NCBI Taxonomy" id="42192"/>
    <lineage>
        <taxon>Eukaryota</taxon>
        <taxon>Metazoa</taxon>
        <taxon>Spiralia</taxon>
        <taxon>Lophotrochozoa</taxon>
        <taxon>Mollusca</taxon>
        <taxon>Bivalvia</taxon>
        <taxon>Autobranchia</taxon>
        <taxon>Pteriomorphia</taxon>
        <taxon>Mytilida</taxon>
        <taxon>Mytiloidea</taxon>
        <taxon>Mytilidae</taxon>
        <taxon>Mytilinae</taxon>
        <taxon>Mytilus</taxon>
    </lineage>
</organism>
<dbReference type="AlphaFoldDB" id="A0A6J8DN39"/>
<keyword evidence="9" id="KW-0238">DNA-binding</keyword>
<evidence type="ECO:0000256" key="13">
    <source>
        <dbReference type="SAM" id="MobiDB-lite"/>
    </source>
</evidence>
<feature type="domain" description="C2H2-type" evidence="14">
    <location>
        <begin position="732"/>
        <end position="759"/>
    </location>
</feature>
<feature type="domain" description="C2H2-type" evidence="14">
    <location>
        <begin position="593"/>
        <end position="620"/>
    </location>
</feature>
<dbReference type="PANTHER" id="PTHR24393">
    <property type="entry name" value="ZINC FINGER PROTEIN"/>
    <property type="match status" value="1"/>
</dbReference>
<dbReference type="SUPFAM" id="SSF57667">
    <property type="entry name" value="beta-beta-alpha zinc fingers"/>
    <property type="match status" value="6"/>
</dbReference>
<evidence type="ECO:0000313" key="15">
    <source>
        <dbReference type="EMBL" id="CAC5409499.1"/>
    </source>
</evidence>
<feature type="domain" description="C2H2-type" evidence="14">
    <location>
        <begin position="565"/>
        <end position="592"/>
    </location>
</feature>
<dbReference type="EMBL" id="CACVKT020007644">
    <property type="protein sequence ID" value="CAC5409499.1"/>
    <property type="molecule type" value="Genomic_DNA"/>
</dbReference>
<evidence type="ECO:0000256" key="9">
    <source>
        <dbReference type="ARBA" id="ARBA00023125"/>
    </source>
</evidence>
<dbReference type="Pfam" id="PF00096">
    <property type="entry name" value="zf-C2H2"/>
    <property type="match status" value="8"/>
</dbReference>
<name>A0A6J8DN39_MYTCO</name>
<feature type="domain" description="C2H2-type" evidence="14">
    <location>
        <begin position="704"/>
        <end position="731"/>
    </location>
</feature>
<evidence type="ECO:0000256" key="3">
    <source>
        <dbReference type="ARBA" id="ARBA00006991"/>
    </source>
</evidence>
<evidence type="ECO:0000256" key="4">
    <source>
        <dbReference type="ARBA" id="ARBA00022723"/>
    </source>
</evidence>
<accession>A0A6J8DN39</accession>
<feature type="domain" description="C2H2-type" evidence="14">
    <location>
        <begin position="676"/>
        <end position="703"/>
    </location>
</feature>
<keyword evidence="16" id="KW-1185">Reference proteome</keyword>
<keyword evidence="6 12" id="KW-0863">Zinc-finger</keyword>
<feature type="domain" description="C2H2-type" evidence="14">
    <location>
        <begin position="537"/>
        <end position="564"/>
    </location>
</feature>
<evidence type="ECO:0000259" key="14">
    <source>
        <dbReference type="PROSITE" id="PS50157"/>
    </source>
</evidence>
<evidence type="ECO:0000256" key="1">
    <source>
        <dbReference type="ARBA" id="ARBA00003767"/>
    </source>
</evidence>
<dbReference type="GO" id="GO:0005634">
    <property type="term" value="C:nucleus"/>
    <property type="evidence" value="ECO:0007669"/>
    <property type="project" value="UniProtKB-SubCell"/>
</dbReference>
<dbReference type="GO" id="GO:0001228">
    <property type="term" value="F:DNA-binding transcription activator activity, RNA polymerase II-specific"/>
    <property type="evidence" value="ECO:0007669"/>
    <property type="project" value="TreeGrafter"/>
</dbReference>
<dbReference type="FunFam" id="3.30.160.60:FF:000191">
    <property type="entry name" value="zinc finger protein 366"/>
    <property type="match status" value="1"/>
</dbReference>
<dbReference type="InterPro" id="IPR036236">
    <property type="entry name" value="Znf_C2H2_sf"/>
</dbReference>
<protein>
    <recommendedName>
        <fullName evidence="14">C2H2-type domain-containing protein</fullName>
    </recommendedName>
</protein>
<feature type="domain" description="C2H2-type" evidence="14">
    <location>
        <begin position="788"/>
        <end position="815"/>
    </location>
</feature>
<feature type="compositionally biased region" description="Acidic residues" evidence="13">
    <location>
        <begin position="471"/>
        <end position="481"/>
    </location>
</feature>
<feature type="domain" description="C2H2-type" evidence="14">
    <location>
        <begin position="648"/>
        <end position="675"/>
    </location>
</feature>
<dbReference type="SMART" id="SM00355">
    <property type="entry name" value="ZnF_C2H2"/>
    <property type="match status" value="10"/>
</dbReference>
<gene>
    <name evidence="15" type="ORF">MCOR_42777</name>
</gene>
<comment type="subcellular location">
    <subcellularLocation>
        <location evidence="2">Nucleus</location>
    </subcellularLocation>
</comment>
<dbReference type="PROSITE" id="PS00028">
    <property type="entry name" value="ZINC_FINGER_C2H2_1"/>
    <property type="match status" value="10"/>
</dbReference>
<evidence type="ECO:0000256" key="2">
    <source>
        <dbReference type="ARBA" id="ARBA00004123"/>
    </source>
</evidence>
<evidence type="ECO:0000256" key="10">
    <source>
        <dbReference type="ARBA" id="ARBA00023163"/>
    </source>
</evidence>
<keyword evidence="8" id="KW-0805">Transcription regulation</keyword>
<evidence type="ECO:0000256" key="6">
    <source>
        <dbReference type="ARBA" id="ARBA00022771"/>
    </source>
</evidence>
<feature type="region of interest" description="Disordered" evidence="13">
    <location>
        <begin position="329"/>
        <end position="358"/>
    </location>
</feature>
<sequence length="886" mass="102153">MTLFFFKNCYTCIFNSIREGAFWQTKYINTQINARKLQRSLYPSRTMVLHEISLLNQTDAWKEWEMEDDDGNPQGDCETDEDTHLHYSENIPPPNNRSIHLTSNTVLSKITDKDRQTTCPVVKLQNEEKEETDGVKLESHQDIRRMYIKNINTLQNQRNLMTLCKDSITSNVKNLNIEATSVASVNKSLDIPKSVKFTLLGRICTGPRKLTAQTDVRPDVGVDILEIKDTTFIPNAEDIKSQISSEVSPSVVSEDQEETDKKRYSYSSGENQDFDNLEADNFIRATAEKFESVNVWDEEYTSLKNNLLSNDPLVYQGLEIDDSFTTDFDKEGKASRKRKGKKPTFVQTKQEDTATSEEEFHDEFLTKSNDSIYASVEHIYDNESDTAQMSPEMKKLQQKLHPFAITSPSFNKAAAPAVMTTSVGHTGTVVTVSIVTKKSQSNIEHLTPTDLMSGGIMSLNFKKGQSTYEDIVPEDPSDDEDTKSKTEQKKSYFHVMEKLKAIEADNDEELHKNLDRMEINVQILDSQLVQNGEQKRWQCQLCSKSYTTKHNLITHILDHNGIKPHLCMVCGKYFKQLSHLNTHMLTHDNIKPHVCTICGKEFTQISHLKRHQTVHLESRPYICDICGRGFAYPSELRTHKEKHNSEREKCEECDEEFDTVKALKLHLVLHEKREELICKYCGKVFRYPSQLKDHMITHEGSRPYICTECGMDFMKEHHLKAHQFTHSGQKPFSCDICGRSFNQKANMMRHVLIHNATRAFKCEVCGKTFTQPQTLKAHQVVHSKTKPFQCKFCGKQFGRLHNLQGHLHMHNDTKPYSCFCGSTFTLKGLELNKLYSRMRNLLKLIQNRKSQYYATGQQRNEDMLAFYKMRATYMCPRNVKLLIVYT</sequence>
<dbReference type="GO" id="GO:0000978">
    <property type="term" value="F:RNA polymerase II cis-regulatory region sequence-specific DNA binding"/>
    <property type="evidence" value="ECO:0007669"/>
    <property type="project" value="TreeGrafter"/>
</dbReference>
<keyword evidence="10" id="KW-0804">Transcription</keyword>
<feature type="region of interest" description="Disordered" evidence="13">
    <location>
        <begin position="243"/>
        <end position="270"/>
    </location>
</feature>
<evidence type="ECO:0000256" key="5">
    <source>
        <dbReference type="ARBA" id="ARBA00022737"/>
    </source>
</evidence>
<feature type="domain" description="C2H2-type" evidence="14">
    <location>
        <begin position="760"/>
        <end position="787"/>
    </location>
</feature>